<accession>A0AAF0UPU2</accession>
<protein>
    <recommendedName>
        <fullName evidence="19">NB-ARC domain-containing protein</fullName>
    </recommendedName>
</protein>
<dbReference type="PRINTS" id="PR00364">
    <property type="entry name" value="DISEASERSIST"/>
</dbReference>
<dbReference type="GO" id="GO:0009626">
    <property type="term" value="P:plant-type hypersensitive response"/>
    <property type="evidence" value="ECO:0007669"/>
    <property type="project" value="UniProtKB-KW"/>
</dbReference>
<evidence type="ECO:0000313" key="18">
    <source>
        <dbReference type="Proteomes" id="UP001234989"/>
    </source>
</evidence>
<dbReference type="InterPro" id="IPR036388">
    <property type="entry name" value="WH-like_DNA-bd_sf"/>
</dbReference>
<dbReference type="Pfam" id="PF00931">
    <property type="entry name" value="NB-ARC"/>
    <property type="match status" value="1"/>
</dbReference>
<evidence type="ECO:0000256" key="9">
    <source>
        <dbReference type="ARBA" id="ARBA00022741"/>
    </source>
</evidence>
<feature type="domain" description="NB-ARC" evidence="14">
    <location>
        <begin position="130"/>
        <end position="295"/>
    </location>
</feature>
<dbReference type="Gene3D" id="3.80.10.10">
    <property type="entry name" value="Ribonuclease Inhibitor"/>
    <property type="match status" value="1"/>
</dbReference>
<dbReference type="GO" id="GO:0051607">
    <property type="term" value="P:defense response to virus"/>
    <property type="evidence" value="ECO:0007669"/>
    <property type="project" value="UniProtKB-ARBA"/>
</dbReference>
<dbReference type="SUPFAM" id="SSF52540">
    <property type="entry name" value="P-loop containing nucleoside triphosphate hydrolases"/>
    <property type="match status" value="1"/>
</dbReference>
<dbReference type="GO" id="GO:0005524">
    <property type="term" value="F:ATP binding"/>
    <property type="evidence" value="ECO:0007669"/>
    <property type="project" value="UniProtKB-KW"/>
</dbReference>
<organism evidence="17 18">
    <name type="scientific">Solanum verrucosum</name>
    <dbReference type="NCBI Taxonomy" id="315347"/>
    <lineage>
        <taxon>Eukaryota</taxon>
        <taxon>Viridiplantae</taxon>
        <taxon>Streptophyta</taxon>
        <taxon>Embryophyta</taxon>
        <taxon>Tracheophyta</taxon>
        <taxon>Spermatophyta</taxon>
        <taxon>Magnoliopsida</taxon>
        <taxon>eudicotyledons</taxon>
        <taxon>Gunneridae</taxon>
        <taxon>Pentapetalae</taxon>
        <taxon>asterids</taxon>
        <taxon>lamiids</taxon>
        <taxon>Solanales</taxon>
        <taxon>Solanaceae</taxon>
        <taxon>Solanoideae</taxon>
        <taxon>Solaneae</taxon>
        <taxon>Solanum</taxon>
    </lineage>
</organism>
<feature type="domain" description="Disease resistance protein winged helix" evidence="15">
    <location>
        <begin position="342"/>
        <end position="412"/>
    </location>
</feature>
<evidence type="ECO:0000256" key="13">
    <source>
        <dbReference type="ARBA" id="ARBA00023136"/>
    </source>
</evidence>
<dbReference type="InterPro" id="IPR002182">
    <property type="entry name" value="NB-ARC"/>
</dbReference>
<dbReference type="SUPFAM" id="SSF52047">
    <property type="entry name" value="RNI-like"/>
    <property type="match status" value="1"/>
</dbReference>
<dbReference type="Pfam" id="PF23598">
    <property type="entry name" value="LRR_14"/>
    <property type="match status" value="1"/>
</dbReference>
<dbReference type="InterPro" id="IPR032675">
    <property type="entry name" value="LRR_dom_sf"/>
</dbReference>
<evidence type="ECO:0000313" key="17">
    <source>
        <dbReference type="EMBL" id="WMV49034.1"/>
    </source>
</evidence>
<evidence type="ECO:0000256" key="2">
    <source>
        <dbReference type="ARBA" id="ARBA00004170"/>
    </source>
</evidence>
<dbReference type="Gene3D" id="1.10.10.10">
    <property type="entry name" value="Winged helix-like DNA-binding domain superfamily/Winged helix DNA-binding domain"/>
    <property type="match status" value="1"/>
</dbReference>
<evidence type="ECO:0000256" key="5">
    <source>
        <dbReference type="ARBA" id="ARBA00022490"/>
    </source>
</evidence>
<keyword evidence="7" id="KW-0381">Hypersensitive response</keyword>
<dbReference type="GO" id="GO:0043531">
    <property type="term" value="F:ADP binding"/>
    <property type="evidence" value="ECO:0007669"/>
    <property type="project" value="InterPro"/>
</dbReference>
<keyword evidence="11" id="KW-0067">ATP-binding</keyword>
<evidence type="ECO:0000259" key="16">
    <source>
        <dbReference type="Pfam" id="PF23598"/>
    </source>
</evidence>
<dbReference type="InterPro" id="IPR058922">
    <property type="entry name" value="WHD_DRP"/>
</dbReference>
<dbReference type="FunFam" id="3.40.50.300:FF:001091">
    <property type="entry name" value="Probable disease resistance protein At1g61300"/>
    <property type="match status" value="1"/>
</dbReference>
<dbReference type="GO" id="GO:0005737">
    <property type="term" value="C:cytoplasm"/>
    <property type="evidence" value="ECO:0007669"/>
    <property type="project" value="UniProtKB-SubCell"/>
</dbReference>
<dbReference type="FunFam" id="1.10.10.10:FF:000322">
    <property type="entry name" value="Probable disease resistance protein At1g63360"/>
    <property type="match status" value="1"/>
</dbReference>
<feature type="domain" description="Disease resistance R13L4/SHOC-2-like LRR" evidence="16">
    <location>
        <begin position="485"/>
        <end position="654"/>
    </location>
</feature>
<evidence type="ECO:0000259" key="15">
    <source>
        <dbReference type="Pfam" id="PF23559"/>
    </source>
</evidence>
<dbReference type="Pfam" id="PF23559">
    <property type="entry name" value="WHD_DRP"/>
    <property type="match status" value="1"/>
</dbReference>
<reference evidence="17" key="1">
    <citation type="submission" date="2023-08" db="EMBL/GenBank/DDBJ databases">
        <title>A de novo genome assembly of Solanum verrucosum Schlechtendal, a Mexican diploid species geographically isolated from the other diploid A-genome species in potato relatives.</title>
        <authorList>
            <person name="Hosaka K."/>
        </authorList>
    </citation>
    <scope>NUCLEOTIDE SEQUENCE</scope>
    <source>
        <tissue evidence="17">Young leaves</tissue>
    </source>
</reference>
<evidence type="ECO:0000256" key="7">
    <source>
        <dbReference type="ARBA" id="ARBA00022667"/>
    </source>
</evidence>
<evidence type="ECO:0000256" key="11">
    <source>
        <dbReference type="ARBA" id="ARBA00022840"/>
    </source>
</evidence>
<dbReference type="InterPro" id="IPR044974">
    <property type="entry name" value="Disease_R_plants"/>
</dbReference>
<gene>
    <name evidence="17" type="ORF">MTR67_042419</name>
</gene>
<proteinExistence type="inferred from homology"/>
<keyword evidence="13" id="KW-0472">Membrane</keyword>
<keyword evidence="8" id="KW-0677">Repeat</keyword>
<dbReference type="Proteomes" id="UP001234989">
    <property type="component" value="Chromosome 10"/>
</dbReference>
<keyword evidence="12" id="KW-0175">Coiled coil</keyword>
<dbReference type="AlphaFoldDB" id="A0AAF0UPU2"/>
<keyword evidence="18" id="KW-1185">Reference proteome</keyword>
<keyword evidence="9" id="KW-0547">Nucleotide-binding</keyword>
<dbReference type="Gene3D" id="3.40.50.300">
    <property type="entry name" value="P-loop containing nucleotide triphosphate hydrolases"/>
    <property type="match status" value="1"/>
</dbReference>
<sequence length="973" mass="112493">MLVDEKFRFLAEVVTIWRAFLEDSLSKQKAPEAMEHLESRVKYLATQLLDSINLYELEMRSPDFNTVGMKVFQDEVVTAASYSIKEYMMKVMNGPNDIDALSTWNTVESDSEYSPHLQTTVLDLDNDLMTIKSRLIGPPSKLDVVSIVGMGGIGKMTLARKVYDDIYMEHHFYIRAWITVSQMHQHREMLLGILRCFSLVNDKTYLKSTEQLAEQVYRSLKGRRYLIAMDDVWDNNAWDVMKRSFPDDKNGSRVILTSRLANVGIYASSGSLPYYMRCLSVEQSLELFNLKISKTKNCWEDVAHKIGLVVSRDTKECLDLLALSYNHLPHHLKSCFLYMGAFPKNIEISVSRLIMLWIAAIFVNCTPEKDFEEVSEGYLRDLIDRILIMVKKMTSSGKVKTCEVHDLLYDLIVRESQKERFIYFTKSNVIVSPSVASFEYRILFNYWKAPSTHLDHIYDIPSLPWANSFLFCFRSEGPPGSCYQIDSFITFTNFTMLAVLDLCFQPFDHLPSEIWKLCCLSYLALASFDVLPPSVRYLRCLQTLIRYSHQTSICLPVDIWEIERLRHLYFRKCCYFFDKPEGYVYRFSQLDRALTKLQTLSYISFGSVTKSIFEGMPNLKKLGIRERREECLTAEQMSGKLKKLVLMKHLETLKCLFISPWTLQQCAVFSPTLLPWNQMTILCKLPKLEVLKLKYYAFQGSKWEPTDQRFQQLKYLLLDGTDLIHWKASSIQFPKLENLVLKNCGCLYEIPDDVADIPTLLFIELYRCSSSADDSANRIREDQISMGNDDLEKTTMTVTDQIDAAVNYIENLKMNLEVNNKHLEELKMGLKRAQSLNPTNEPRPSTKSPLQIEFHQMGPNMVMVLITSLNNIATFNNIIRLCHEEGVEVVSTSFQLNGNSTLQISHETKVEMININSRMEFKATTLYDKMKELIYGATCSNIDMEGSQIHLWDYIIEFDELEVLPITPKSKSK</sequence>
<dbReference type="InterPro" id="IPR027417">
    <property type="entry name" value="P-loop_NTPase"/>
</dbReference>
<dbReference type="GO" id="GO:0016020">
    <property type="term" value="C:membrane"/>
    <property type="evidence" value="ECO:0007669"/>
    <property type="project" value="UniProtKB-SubCell"/>
</dbReference>
<evidence type="ECO:0000256" key="10">
    <source>
        <dbReference type="ARBA" id="ARBA00022821"/>
    </source>
</evidence>
<evidence type="ECO:0000256" key="4">
    <source>
        <dbReference type="ARBA" id="ARBA00008894"/>
    </source>
</evidence>
<keyword evidence="5" id="KW-0963">Cytoplasm</keyword>
<keyword evidence="10" id="KW-0611">Plant defense</keyword>
<dbReference type="InterPro" id="IPR055414">
    <property type="entry name" value="LRR_R13L4/SHOC2-like"/>
</dbReference>
<dbReference type="PANTHER" id="PTHR23155">
    <property type="entry name" value="DISEASE RESISTANCE PROTEIN RP"/>
    <property type="match status" value="1"/>
</dbReference>
<comment type="subcellular location">
    <subcellularLocation>
        <location evidence="3">Cytoplasm</location>
    </subcellularLocation>
    <subcellularLocation>
        <location evidence="2">Membrane</location>
        <topology evidence="2">Peripheral membrane protein</topology>
    </subcellularLocation>
</comment>
<comment type="function">
    <text evidence="1">Confers resistance to late blight (Phytophthora infestans) races carrying the avirulence gene Avr1. Resistance proteins guard the plant against pathogens that contain an appropriate avirulence protein via an indirect interaction with this avirulence protein. That triggers a defense system including the hypersensitive response, which restricts the pathogen growth.</text>
</comment>
<dbReference type="EMBL" id="CP133621">
    <property type="protein sequence ID" value="WMV49034.1"/>
    <property type="molecule type" value="Genomic_DNA"/>
</dbReference>
<evidence type="ECO:0000256" key="3">
    <source>
        <dbReference type="ARBA" id="ARBA00004496"/>
    </source>
</evidence>
<evidence type="ECO:0000256" key="12">
    <source>
        <dbReference type="ARBA" id="ARBA00023054"/>
    </source>
</evidence>
<evidence type="ECO:0000256" key="8">
    <source>
        <dbReference type="ARBA" id="ARBA00022737"/>
    </source>
</evidence>
<name>A0AAF0UPU2_SOLVR</name>
<dbReference type="PANTHER" id="PTHR23155:SF1152">
    <property type="entry name" value="AAA+ ATPASE DOMAIN-CONTAINING PROTEIN"/>
    <property type="match status" value="1"/>
</dbReference>
<evidence type="ECO:0000256" key="1">
    <source>
        <dbReference type="ARBA" id="ARBA00002074"/>
    </source>
</evidence>
<evidence type="ECO:0008006" key="19">
    <source>
        <dbReference type="Google" id="ProtNLM"/>
    </source>
</evidence>
<evidence type="ECO:0000259" key="14">
    <source>
        <dbReference type="Pfam" id="PF00931"/>
    </source>
</evidence>
<comment type="similarity">
    <text evidence="4">Belongs to the disease resistance NB-LRR family.</text>
</comment>
<keyword evidence="6" id="KW-0433">Leucine-rich repeat</keyword>
<evidence type="ECO:0000256" key="6">
    <source>
        <dbReference type="ARBA" id="ARBA00022614"/>
    </source>
</evidence>